<dbReference type="EMBL" id="JAPCID010000025">
    <property type="protein sequence ID" value="MDA0139380.1"/>
    <property type="molecule type" value="Genomic_DNA"/>
</dbReference>
<reference evidence="2" key="1">
    <citation type="submission" date="2022-10" db="EMBL/GenBank/DDBJ databases">
        <title>The WGS of Solirubrobacter sp. CPCC 204708.</title>
        <authorList>
            <person name="Jiang Z."/>
        </authorList>
    </citation>
    <scope>NUCLEOTIDE SEQUENCE</scope>
    <source>
        <strain evidence="2">CPCC 204708</strain>
    </source>
</reference>
<dbReference type="NCBIfam" id="TIGR01167">
    <property type="entry name" value="LPXTG_anchor"/>
    <property type="match status" value="1"/>
</dbReference>
<feature type="transmembrane region" description="Helical" evidence="1">
    <location>
        <begin position="85"/>
        <end position="102"/>
    </location>
</feature>
<name>A0ABT4RLE1_9ACTN</name>
<keyword evidence="1" id="KW-1133">Transmembrane helix</keyword>
<keyword evidence="3" id="KW-1185">Reference proteome</keyword>
<dbReference type="RefSeq" id="WP_270006506.1">
    <property type="nucleotide sequence ID" value="NZ_JAPCID010000025.1"/>
</dbReference>
<accession>A0ABT4RLE1</accession>
<dbReference type="Proteomes" id="UP001147700">
    <property type="component" value="Unassembled WGS sequence"/>
</dbReference>
<evidence type="ECO:0000313" key="2">
    <source>
        <dbReference type="EMBL" id="MDA0139380.1"/>
    </source>
</evidence>
<evidence type="ECO:0000256" key="1">
    <source>
        <dbReference type="SAM" id="Phobius"/>
    </source>
</evidence>
<keyword evidence="1" id="KW-0472">Membrane</keyword>
<comment type="caution">
    <text evidence="2">The sequence shown here is derived from an EMBL/GenBank/DDBJ whole genome shotgun (WGS) entry which is preliminary data.</text>
</comment>
<sequence>MPRALAERRIGELDADVHDQIAHERDAGHSERRIALGLLSRLVRGVAADVQWRQRLRVRRLIVAALGVGLGVATLNLAQADDAPGLGLIGFMLIGGAAVFGLRRQRR</sequence>
<protein>
    <submittedName>
        <fullName evidence="2">LPXTG cell wall anchor domain-containing protein</fullName>
    </submittedName>
</protein>
<evidence type="ECO:0000313" key="3">
    <source>
        <dbReference type="Proteomes" id="UP001147700"/>
    </source>
</evidence>
<keyword evidence="1" id="KW-0812">Transmembrane</keyword>
<proteinExistence type="predicted"/>
<feature type="transmembrane region" description="Helical" evidence="1">
    <location>
        <begin position="61"/>
        <end position="79"/>
    </location>
</feature>
<gene>
    <name evidence="2" type="ORF">OJ962_17890</name>
</gene>
<organism evidence="2 3">
    <name type="scientific">Solirubrobacter deserti</name>
    <dbReference type="NCBI Taxonomy" id="2282478"/>
    <lineage>
        <taxon>Bacteria</taxon>
        <taxon>Bacillati</taxon>
        <taxon>Actinomycetota</taxon>
        <taxon>Thermoleophilia</taxon>
        <taxon>Solirubrobacterales</taxon>
        <taxon>Solirubrobacteraceae</taxon>
        <taxon>Solirubrobacter</taxon>
    </lineage>
</organism>